<dbReference type="RefSeq" id="WP_130060837.1">
    <property type="nucleotide sequence ID" value="NZ_JADMOX010000151.1"/>
</dbReference>
<evidence type="ECO:0008006" key="4">
    <source>
        <dbReference type="Google" id="ProtNLM"/>
    </source>
</evidence>
<evidence type="ECO:0000313" key="2">
    <source>
        <dbReference type="EMBL" id="KAA4538428.1"/>
    </source>
</evidence>
<accession>A0A5M5IW90</accession>
<dbReference type="EMBL" id="VWGP01000005">
    <property type="protein sequence ID" value="KAA4538428.1"/>
    <property type="molecule type" value="Genomic_DNA"/>
</dbReference>
<evidence type="ECO:0000313" key="3">
    <source>
        <dbReference type="Proteomes" id="UP000478493"/>
    </source>
</evidence>
<feature type="compositionally biased region" description="Basic residues" evidence="1">
    <location>
        <begin position="148"/>
        <end position="158"/>
    </location>
</feature>
<sequence>MKKILFLILIFTILMTGCSSGKYYIYQTESKIDLQPTKDNFLPYMYVPKGKHIVIKESRSTVKKAQYGSHKGYICGTYNLSNPIQISSKDIKHLTFNSTDSTYYFKGKRIDFTESIKTKSSYSPSRSTGTGRVQVKGYYRKDGTYVRPHTRKSPTKRK</sequence>
<name>A0A5M5IW90_BACOV</name>
<dbReference type="AlphaFoldDB" id="A0A5M5IW90"/>
<proteinExistence type="predicted"/>
<evidence type="ECO:0000256" key="1">
    <source>
        <dbReference type="SAM" id="MobiDB-lite"/>
    </source>
</evidence>
<feature type="region of interest" description="Disordered" evidence="1">
    <location>
        <begin position="118"/>
        <end position="158"/>
    </location>
</feature>
<comment type="caution">
    <text evidence="2">The sequence shown here is derived from an EMBL/GenBank/DDBJ whole genome shotgun (WGS) entry which is preliminary data.</text>
</comment>
<gene>
    <name evidence="2" type="ORF">F3B85_09315</name>
</gene>
<dbReference type="Proteomes" id="UP000478493">
    <property type="component" value="Unassembled WGS sequence"/>
</dbReference>
<reference evidence="2 3" key="1">
    <citation type="journal article" date="2019" name="Nat. Med.">
        <title>A library of human gut bacterial isolates paired with longitudinal multiomics data enables mechanistic microbiome research.</title>
        <authorList>
            <person name="Poyet M."/>
            <person name="Groussin M."/>
            <person name="Gibbons S.M."/>
            <person name="Avila-Pacheco J."/>
            <person name="Jiang X."/>
            <person name="Kearney S.M."/>
            <person name="Perrotta A.R."/>
            <person name="Berdy B."/>
            <person name="Zhao S."/>
            <person name="Lieberman T.D."/>
            <person name="Swanson P.K."/>
            <person name="Smith M."/>
            <person name="Roesemann S."/>
            <person name="Alexander J.E."/>
            <person name="Rich S.A."/>
            <person name="Livny J."/>
            <person name="Vlamakis H."/>
            <person name="Clish C."/>
            <person name="Bullock K."/>
            <person name="Deik A."/>
            <person name="Scott J."/>
            <person name="Pierce K.A."/>
            <person name="Xavier R.J."/>
            <person name="Alm E.J."/>
        </authorList>
    </citation>
    <scope>NUCLEOTIDE SEQUENCE [LARGE SCALE GENOMIC DNA]</scope>
    <source>
        <strain evidence="2 3">BIOML-A41</strain>
    </source>
</reference>
<protein>
    <recommendedName>
        <fullName evidence="4">Lipoprotein</fullName>
    </recommendedName>
</protein>
<dbReference type="PROSITE" id="PS51257">
    <property type="entry name" value="PROKAR_LIPOPROTEIN"/>
    <property type="match status" value="1"/>
</dbReference>
<feature type="compositionally biased region" description="Polar residues" evidence="1">
    <location>
        <begin position="118"/>
        <end position="131"/>
    </location>
</feature>
<organism evidence="2 3">
    <name type="scientific">Bacteroides ovatus</name>
    <dbReference type="NCBI Taxonomy" id="28116"/>
    <lineage>
        <taxon>Bacteria</taxon>
        <taxon>Pseudomonadati</taxon>
        <taxon>Bacteroidota</taxon>
        <taxon>Bacteroidia</taxon>
        <taxon>Bacteroidales</taxon>
        <taxon>Bacteroidaceae</taxon>
        <taxon>Bacteroides</taxon>
    </lineage>
</organism>